<dbReference type="OrthoDB" id="5870660at2759"/>
<reference evidence="5 6" key="1">
    <citation type="submission" date="2020-08" db="EMBL/GenBank/DDBJ databases">
        <authorList>
            <person name="Koutsovoulos G."/>
            <person name="Danchin GJ E."/>
        </authorList>
    </citation>
    <scope>NUCLEOTIDE SEQUENCE [LARGE SCALE GENOMIC DNA]</scope>
</reference>
<feature type="coiled-coil region" evidence="1">
    <location>
        <begin position="232"/>
        <end position="292"/>
    </location>
</feature>
<dbReference type="AlphaFoldDB" id="A0A6V7VL36"/>
<evidence type="ECO:0000256" key="2">
    <source>
        <dbReference type="SAM" id="MobiDB-lite"/>
    </source>
</evidence>
<evidence type="ECO:0000259" key="4">
    <source>
        <dbReference type="SMART" id="SM00473"/>
    </source>
</evidence>
<proteinExistence type="predicted"/>
<gene>
    <name evidence="5" type="ORF">MENT_LOCUS27426</name>
</gene>
<accession>A0A6V7VL36</accession>
<keyword evidence="1" id="KW-0175">Coiled coil</keyword>
<evidence type="ECO:0000313" key="5">
    <source>
        <dbReference type="EMBL" id="CAD2175686.1"/>
    </source>
</evidence>
<evidence type="ECO:0000256" key="1">
    <source>
        <dbReference type="SAM" id="Coils"/>
    </source>
</evidence>
<feature type="signal peptide" evidence="3">
    <location>
        <begin position="1"/>
        <end position="16"/>
    </location>
</feature>
<dbReference type="InterPro" id="IPR003609">
    <property type="entry name" value="Pan_app"/>
</dbReference>
<organism evidence="5 6">
    <name type="scientific">Meloidogyne enterolobii</name>
    <name type="common">Root-knot nematode worm</name>
    <name type="synonym">Meloidogyne mayaguensis</name>
    <dbReference type="NCBI Taxonomy" id="390850"/>
    <lineage>
        <taxon>Eukaryota</taxon>
        <taxon>Metazoa</taxon>
        <taxon>Ecdysozoa</taxon>
        <taxon>Nematoda</taxon>
        <taxon>Chromadorea</taxon>
        <taxon>Rhabditida</taxon>
        <taxon>Tylenchina</taxon>
        <taxon>Tylenchomorpha</taxon>
        <taxon>Tylenchoidea</taxon>
        <taxon>Meloidogynidae</taxon>
        <taxon>Meloidogyninae</taxon>
        <taxon>Meloidogyne</taxon>
    </lineage>
</organism>
<dbReference type="Proteomes" id="UP000580250">
    <property type="component" value="Unassembled WGS sequence"/>
</dbReference>
<evidence type="ECO:0000313" key="6">
    <source>
        <dbReference type="Proteomes" id="UP000580250"/>
    </source>
</evidence>
<comment type="caution">
    <text evidence="5">The sequence shown here is derived from an EMBL/GenBank/DDBJ whole genome shotgun (WGS) entry which is preliminary data.</text>
</comment>
<feature type="domain" description="Apple" evidence="4">
    <location>
        <begin position="20"/>
        <end position="102"/>
    </location>
</feature>
<name>A0A6V7VL36_MELEN</name>
<feature type="compositionally biased region" description="Low complexity" evidence="2">
    <location>
        <begin position="146"/>
        <end position="156"/>
    </location>
</feature>
<protein>
    <recommendedName>
        <fullName evidence="4">Apple domain-containing protein</fullName>
    </recommendedName>
</protein>
<sequence>MILLPFLLFFLSGISAETHKFHHCFDRYNNHKIIGGRFIIQPFHSEWRIGGGEARCIDFCIRSLSRCASIVFDKHEHICHYFSIGGLDNVVPEKGFVYLSLISKECIVGSDNEVVTNDEKIQKQIPVDLEAEASKIRSNTNTTTITATTTPTTTITSPPPSPPTPIIVTPKKDKENKTNQSTEPLMERKQQISNFSNQEVEQFLLNEEHFTTITTTEKPLEEAETEDSISFLEEIDRELREKEEENLEESEEELEARLKEEQNLIIIPTLSMLKIKKRIKNEEEELKEIRRHPRLDNSINNKNNRVDNYLIKQQNRVGKINKLKEENEGCGTGKQAIWIAVENARFNPSSIDHFSPTTNHDTNSQTTTSFTTETPKECAKFCSNTTTTFFDNFGRRRRCNAFSLMKMKNYVNLPIQMLSFHQC</sequence>
<feature type="region of interest" description="Disordered" evidence="2">
    <location>
        <begin position="146"/>
        <end position="187"/>
    </location>
</feature>
<evidence type="ECO:0000256" key="3">
    <source>
        <dbReference type="SAM" id="SignalP"/>
    </source>
</evidence>
<dbReference type="EMBL" id="CAJEWN010000259">
    <property type="protein sequence ID" value="CAD2175686.1"/>
    <property type="molecule type" value="Genomic_DNA"/>
</dbReference>
<feature type="chain" id="PRO_5027772670" description="Apple domain-containing protein" evidence="3">
    <location>
        <begin position="17"/>
        <end position="423"/>
    </location>
</feature>
<keyword evidence="3" id="KW-0732">Signal</keyword>
<dbReference type="SMART" id="SM00473">
    <property type="entry name" value="PAN_AP"/>
    <property type="match status" value="1"/>
</dbReference>